<reference evidence="2 4" key="4">
    <citation type="journal article" date="2015" name="BMC Genomics">
        <title>The completed genome sequence of the pathogenic ascomycete fungus Fusarium graminearum.</title>
        <authorList>
            <person name="King R."/>
            <person name="Urban M."/>
            <person name="Hammond-Kosack M.C."/>
            <person name="Hassani-Pak K."/>
            <person name="Hammond-Kosack K.E."/>
        </authorList>
    </citation>
    <scope>NUCLEOTIDE SEQUENCE [LARGE SCALE GENOMIC DNA]</scope>
    <source>
        <strain evidence="4">ATCC MYA-4620 / CBS 123657 / FGSC 9075 / NRRL 31084 / PH-1</strain>
        <strain evidence="2">PH-1</strain>
    </source>
</reference>
<keyword evidence="4" id="KW-1185">Reference proteome</keyword>
<dbReference type="EMBL" id="HG970335">
    <property type="protein sequence ID" value="CEF84204.1"/>
    <property type="molecule type" value="Genomic_DNA"/>
</dbReference>
<protein>
    <submittedName>
        <fullName evidence="2">Chromosome 4, complete genome</fullName>
    </submittedName>
</protein>
<dbReference type="InParanoid" id="A0A0E0SCP1"/>
<name>A0A0E0SCP1_GIBZE</name>
<evidence type="ECO:0000313" key="2">
    <source>
        <dbReference type="EMBL" id="CEF84204.1"/>
    </source>
</evidence>
<dbReference type="AlphaFoldDB" id="A0A0E0SCP1"/>
<organism evidence="3">
    <name type="scientific">Gibberella zeae (strain ATCC MYA-4620 / CBS 123657 / FGSC 9075 / NRRL 31084 / PH-1)</name>
    <name type="common">Wheat head blight fungus</name>
    <name type="synonym">Fusarium graminearum</name>
    <dbReference type="NCBI Taxonomy" id="229533"/>
    <lineage>
        <taxon>Eukaryota</taxon>
        <taxon>Fungi</taxon>
        <taxon>Dikarya</taxon>
        <taxon>Ascomycota</taxon>
        <taxon>Pezizomycotina</taxon>
        <taxon>Sordariomycetes</taxon>
        <taxon>Hypocreomycetidae</taxon>
        <taxon>Hypocreales</taxon>
        <taxon>Nectriaceae</taxon>
        <taxon>Fusarium</taxon>
    </lineage>
</organism>
<reference evidence="3 4" key="2">
    <citation type="journal article" date="2010" name="Nature">
        <title>Comparative genomics reveals mobile pathogenicity chromosomes in Fusarium.</title>
        <authorList>
            <person name="Ma L.J."/>
            <person name="van der Does H.C."/>
            <person name="Borkovich K.A."/>
            <person name="Coleman J.J."/>
            <person name="Daboussi M.J."/>
            <person name="Di Pietro A."/>
            <person name="Dufresne M."/>
            <person name="Freitag M."/>
            <person name="Grabherr M."/>
            <person name="Henrissat B."/>
            <person name="Houterman P.M."/>
            <person name="Kang S."/>
            <person name="Shim W.B."/>
            <person name="Woloshuk C."/>
            <person name="Xie X."/>
            <person name="Xu J.R."/>
            <person name="Antoniw J."/>
            <person name="Baker S.E."/>
            <person name="Bluhm B.H."/>
            <person name="Breakspear A."/>
            <person name="Brown D.W."/>
            <person name="Butchko R.A."/>
            <person name="Chapman S."/>
            <person name="Coulson R."/>
            <person name="Coutinho P.M."/>
            <person name="Danchin E.G."/>
            <person name="Diener A."/>
            <person name="Gale L.R."/>
            <person name="Gardiner D.M."/>
            <person name="Goff S."/>
            <person name="Hammond-Kosack K.E."/>
            <person name="Hilburn K."/>
            <person name="Hua-Van A."/>
            <person name="Jonkers W."/>
            <person name="Kazan K."/>
            <person name="Kodira C.D."/>
            <person name="Koehrsen M."/>
            <person name="Kumar L."/>
            <person name="Lee Y.H."/>
            <person name="Li L."/>
            <person name="Manners J.M."/>
            <person name="Miranda-Saavedra D."/>
            <person name="Mukherjee M."/>
            <person name="Park G."/>
            <person name="Park J."/>
            <person name="Park S.Y."/>
            <person name="Proctor R.H."/>
            <person name="Regev A."/>
            <person name="Ruiz-Roldan M.C."/>
            <person name="Sain D."/>
            <person name="Sakthikumar S."/>
            <person name="Sykes S."/>
            <person name="Schwartz D.C."/>
            <person name="Turgeon B.G."/>
            <person name="Wapinski I."/>
            <person name="Yoder O."/>
            <person name="Young S."/>
            <person name="Zeng Q."/>
            <person name="Zhou S."/>
            <person name="Galagan J."/>
            <person name="Cuomo C.A."/>
            <person name="Kistler H.C."/>
            <person name="Rep M."/>
        </authorList>
    </citation>
    <scope>GENOME REANNOTATION</scope>
    <source>
        <strain evidence="4">ATCC MYA-4620 / CBS 123657 / FGSC 9075 / NRRL 31084 / PH-1</strain>
        <strain evidence="3">PH-1 / ATCC MYA-4620 / FGSC 9075 / NRRL 31084</strain>
    </source>
</reference>
<evidence type="ECO:0000313" key="4">
    <source>
        <dbReference type="Proteomes" id="UP000070720"/>
    </source>
</evidence>
<gene>
    <name evidence="2" type="ORF">FGRAMPH1_01T27845</name>
</gene>
<sequence>MLPDDAKKCKIMLDLAWALSVIAAMSGAVEWPDHLPDQYDHYNYDAFGDHDDEIDVKTTVERWLDGQAQYTEER</sequence>
<dbReference type="Proteomes" id="UP000070720">
    <property type="component" value="Chromosome 4"/>
</dbReference>
<reference evidence="3" key="5">
    <citation type="submission" date="2017-01" db="UniProtKB">
        <authorList>
            <consortium name="EnsemblFungi"/>
        </authorList>
    </citation>
    <scope>IDENTIFICATION</scope>
    <source>
        <strain evidence="3">PH-1 / ATCC MYA-4620 / FGSC 9075 / NRRL 31084</strain>
    </source>
</reference>
<keyword evidence="1" id="KW-0732">Signal</keyword>
<proteinExistence type="predicted"/>
<accession>A0A0E0SCP1</accession>
<reference key="3">
    <citation type="submission" date="2014-02" db="EMBL/GenBank/DDBJ databases">
        <title>A revised Fusarium graminearum genomic reference sequence using whole shotgun re-sequencing.</title>
        <authorList>
            <person name="King R."/>
            <person name="Urban M."/>
            <person name="Hassani-Pak K."/>
            <person name="Hammond-Kosack K."/>
        </authorList>
    </citation>
    <scope>NUCLEOTIDE SEQUENCE</scope>
    <source>
        <strain>PH-1</strain>
    </source>
</reference>
<reference evidence="3 4" key="1">
    <citation type="journal article" date="2007" name="Science">
        <title>The Fusarium graminearum genome reveals a link between localized polymorphism and pathogen specialization.</title>
        <authorList>
            <person name="Cuomo C.A."/>
            <person name="Gueldener U."/>
            <person name="Xu J.-R."/>
            <person name="Trail F."/>
            <person name="Turgeon B.G."/>
            <person name="Di Pietro A."/>
            <person name="Walton J.D."/>
            <person name="Ma L.-J."/>
            <person name="Baker S.E."/>
            <person name="Rep M."/>
            <person name="Adam G."/>
            <person name="Antoniw J."/>
            <person name="Baldwin T."/>
            <person name="Calvo S.E."/>
            <person name="Chang Y.-L."/>
            <person name="DeCaprio D."/>
            <person name="Gale L.R."/>
            <person name="Gnerre S."/>
            <person name="Goswami R.S."/>
            <person name="Hammond-Kosack K."/>
            <person name="Harris L.J."/>
            <person name="Hilburn K."/>
            <person name="Kennell J.C."/>
            <person name="Kroken S."/>
            <person name="Magnuson J.K."/>
            <person name="Mannhaupt G."/>
            <person name="Mauceli E.W."/>
            <person name="Mewes H.-W."/>
            <person name="Mitterbauer R."/>
            <person name="Muehlbauer G."/>
            <person name="Muensterkoetter M."/>
            <person name="Nelson D."/>
            <person name="O'Donnell K."/>
            <person name="Ouellet T."/>
            <person name="Qi W."/>
            <person name="Quesneville H."/>
            <person name="Roncero M.I.G."/>
            <person name="Seong K.-Y."/>
            <person name="Tetko I.V."/>
            <person name="Urban M."/>
            <person name="Waalwijk C."/>
            <person name="Ward T.J."/>
            <person name="Yao J."/>
            <person name="Birren B.W."/>
            <person name="Kistler H.C."/>
        </authorList>
    </citation>
    <scope>NUCLEOTIDE SEQUENCE [LARGE SCALE GENOMIC DNA]</scope>
    <source>
        <strain evidence="4">ATCC MYA-4620 / CBS 123657 / FGSC 9075 / NRRL 31084 / PH-1</strain>
        <strain evidence="3">PH-1 / ATCC MYA-4620 / FGSC 9075 / NRRL 31084</strain>
    </source>
</reference>
<dbReference type="VEuPathDB" id="FungiDB:FGRAMPH1_01G27845"/>
<dbReference type="EnsemblFungi" id="CEF84204">
    <property type="protein sequence ID" value="CEF84204"/>
    <property type="gene ID" value="FGRRES_20404"/>
</dbReference>
<evidence type="ECO:0000313" key="3">
    <source>
        <dbReference type="EnsemblFungi" id="CEF84204"/>
    </source>
</evidence>
<feature type="chain" id="PRO_5010027141" evidence="1">
    <location>
        <begin position="29"/>
        <end position="74"/>
    </location>
</feature>
<feature type="signal peptide" evidence="1">
    <location>
        <begin position="1"/>
        <end position="28"/>
    </location>
</feature>
<evidence type="ECO:0000256" key="1">
    <source>
        <dbReference type="SAM" id="SignalP"/>
    </source>
</evidence>